<evidence type="ECO:0000256" key="1">
    <source>
        <dbReference type="SAM" id="MobiDB-lite"/>
    </source>
</evidence>
<keyword evidence="2" id="KW-1133">Transmembrane helix</keyword>
<evidence type="ECO:0000256" key="2">
    <source>
        <dbReference type="SAM" id="Phobius"/>
    </source>
</evidence>
<feature type="compositionally biased region" description="Basic and acidic residues" evidence="1">
    <location>
        <begin position="138"/>
        <end position="163"/>
    </location>
</feature>
<evidence type="ECO:0000313" key="3">
    <source>
        <dbReference type="EMBL" id="MFC4249543.1"/>
    </source>
</evidence>
<protein>
    <submittedName>
        <fullName evidence="3">DUF5518 domain-containing protein</fullName>
    </submittedName>
</protein>
<reference evidence="3 4" key="1">
    <citation type="journal article" date="2014" name="Int. J. Syst. Evol. Microbiol.">
        <title>Complete genome sequence of Corynebacterium casei LMG S-19264T (=DSM 44701T), isolated from a smear-ripened cheese.</title>
        <authorList>
            <consortium name="US DOE Joint Genome Institute (JGI-PGF)"/>
            <person name="Walter F."/>
            <person name="Albersmeier A."/>
            <person name="Kalinowski J."/>
            <person name="Ruckert C."/>
        </authorList>
    </citation>
    <scope>NUCLEOTIDE SEQUENCE [LARGE SCALE GENOMIC DNA]</scope>
    <source>
        <strain evidence="3 4">IBRC-M 10912</strain>
    </source>
</reference>
<name>A0ABD5P6K2_9EURY</name>
<organism evidence="3 4">
    <name type="scientific">Natribaculum luteum</name>
    <dbReference type="NCBI Taxonomy" id="1586232"/>
    <lineage>
        <taxon>Archaea</taxon>
        <taxon>Methanobacteriati</taxon>
        <taxon>Methanobacteriota</taxon>
        <taxon>Stenosarchaea group</taxon>
        <taxon>Halobacteria</taxon>
        <taxon>Halobacteriales</taxon>
        <taxon>Natrialbaceae</taxon>
        <taxon>Natribaculum</taxon>
    </lineage>
</organism>
<proteinExistence type="predicted"/>
<gene>
    <name evidence="3" type="ORF">ACFOZ7_21855</name>
</gene>
<dbReference type="GeneID" id="71853466"/>
<dbReference type="Proteomes" id="UP001595821">
    <property type="component" value="Unassembled WGS sequence"/>
</dbReference>
<feature type="region of interest" description="Disordered" evidence="1">
    <location>
        <begin position="133"/>
        <end position="181"/>
    </location>
</feature>
<evidence type="ECO:0000313" key="4">
    <source>
        <dbReference type="Proteomes" id="UP001595821"/>
    </source>
</evidence>
<keyword evidence="2" id="KW-0812">Transmembrane</keyword>
<dbReference type="RefSeq" id="WP_246973433.1">
    <property type="nucleotide sequence ID" value="NZ_CP095397.1"/>
</dbReference>
<feature type="compositionally biased region" description="Basic and acidic residues" evidence="1">
    <location>
        <begin position="172"/>
        <end position="181"/>
    </location>
</feature>
<feature type="transmembrane region" description="Helical" evidence="2">
    <location>
        <begin position="46"/>
        <end position="73"/>
    </location>
</feature>
<dbReference type="AlphaFoldDB" id="A0ABD5P6K2"/>
<feature type="transmembrane region" description="Helical" evidence="2">
    <location>
        <begin position="85"/>
        <end position="118"/>
    </location>
</feature>
<dbReference type="EMBL" id="JBHSDJ010000133">
    <property type="protein sequence ID" value="MFC4249543.1"/>
    <property type="molecule type" value="Genomic_DNA"/>
</dbReference>
<sequence length="181" mass="18779">MSRRHTFVNAVLGAVAGIVLSFLPFSPLLGGALSGFLEGSDGRAGAVAGTLAGLLMYLPFGLLGGFVLGVLGFGFGLGGLPIEGFAVFVLFFAFAATVLFVYTVGLAAVGGLLGAYFAQEYPDTQANARETIGMGDSRASRRDDHELDEFGRGPGEDGRRGEFGNDESATDDLGRDDLESN</sequence>
<dbReference type="Pfam" id="PF17647">
    <property type="entry name" value="DUF5518"/>
    <property type="match status" value="1"/>
</dbReference>
<dbReference type="InterPro" id="IPR040493">
    <property type="entry name" value="DUF5518"/>
</dbReference>
<accession>A0ABD5P6K2</accession>
<comment type="caution">
    <text evidence="3">The sequence shown here is derived from an EMBL/GenBank/DDBJ whole genome shotgun (WGS) entry which is preliminary data.</text>
</comment>
<keyword evidence="2" id="KW-0472">Membrane</keyword>
<feature type="transmembrane region" description="Helical" evidence="2">
    <location>
        <begin position="7"/>
        <end position="26"/>
    </location>
</feature>